<name>A0A6B3QWW0_STRTE</name>
<dbReference type="AlphaFoldDB" id="A0A6B3QWW0"/>
<protein>
    <submittedName>
        <fullName evidence="1">Uncharacterized protein</fullName>
    </submittedName>
</protein>
<dbReference type="RefSeq" id="WP_164461237.1">
    <property type="nucleotide sequence ID" value="NZ_JAAIFS010000015.1"/>
</dbReference>
<dbReference type="EMBL" id="JAAIFS010000015">
    <property type="protein sequence ID" value="NEV92489.1"/>
    <property type="molecule type" value="Genomic_DNA"/>
</dbReference>
<sequence length="127" mass="13862">MPHTRRSLTDAAAARLGWRRAYSTTTQVDDALTEQTAAAYRKATDTAGRAVRPHDSALVMQPGILDIRARVLADVLHLEDLLDGARTYGMPSDLIHRLEKAVDHGHEMTVLLSDTIRATADAHTAGH</sequence>
<comment type="caution">
    <text evidence="1">The sequence shown here is derived from an EMBL/GenBank/DDBJ whole genome shotgun (WGS) entry which is preliminary data.</text>
</comment>
<organism evidence="1">
    <name type="scientific">Streptomyces tendae</name>
    <dbReference type="NCBI Taxonomy" id="1932"/>
    <lineage>
        <taxon>Bacteria</taxon>
        <taxon>Bacillati</taxon>
        <taxon>Actinomycetota</taxon>
        <taxon>Actinomycetes</taxon>
        <taxon>Kitasatosporales</taxon>
        <taxon>Streptomycetaceae</taxon>
        <taxon>Streptomyces</taxon>
    </lineage>
</organism>
<reference evidence="1" key="1">
    <citation type="journal article" date="2020" name="Microorganisms">
        <title>Isolation, Genomic and Metabolomic Characterization of Streptomyces tendae VITAKN with Quorum Sensing Inhibitory Activity from Southern India.</title>
        <authorList>
            <person name="Ishaque N.M."/>
            <person name="Burgsdorf I."/>
            <person name="Limlingan Malit J.J."/>
            <person name="Saha S."/>
            <person name="Teta R."/>
            <person name="Ewe D."/>
            <person name="Kannabiran K."/>
            <person name="Hrouzek P."/>
            <person name="Steindler L."/>
            <person name="Costantino V."/>
            <person name="Saurav K."/>
        </authorList>
    </citation>
    <scope>NUCLEOTIDE SEQUENCE</scope>
    <source>
        <strain evidence="1">VITAKN</strain>
    </source>
</reference>
<evidence type="ECO:0000313" key="1">
    <source>
        <dbReference type="EMBL" id="NEV92489.1"/>
    </source>
</evidence>
<gene>
    <name evidence="1" type="ORF">GUR47_38310</name>
</gene>
<accession>A0A6B3QWW0</accession>
<proteinExistence type="predicted"/>